<reference evidence="2" key="1">
    <citation type="submission" date="2016-06" db="EMBL/GenBank/DDBJ databases">
        <title>Parallel loss of symbiosis genes in relatives of nitrogen-fixing non-legume Parasponia.</title>
        <authorList>
            <person name="Van Velzen R."/>
            <person name="Holmer R."/>
            <person name="Bu F."/>
            <person name="Rutten L."/>
            <person name="Van Zeijl A."/>
            <person name="Liu W."/>
            <person name="Santuari L."/>
            <person name="Cao Q."/>
            <person name="Sharma T."/>
            <person name="Shen D."/>
            <person name="Roswanjaya Y."/>
            <person name="Wardhani T."/>
            <person name="Kalhor M.S."/>
            <person name="Jansen J."/>
            <person name="Van den Hoogen J."/>
            <person name="Gungor B."/>
            <person name="Hartog M."/>
            <person name="Hontelez J."/>
            <person name="Verver J."/>
            <person name="Yang W.-C."/>
            <person name="Schijlen E."/>
            <person name="Repin R."/>
            <person name="Schilthuizen M."/>
            <person name="Schranz E."/>
            <person name="Heidstra R."/>
            <person name="Miyata K."/>
            <person name="Fedorova E."/>
            <person name="Kohlen W."/>
            <person name="Bisseling T."/>
            <person name="Smit S."/>
            <person name="Geurts R."/>
        </authorList>
    </citation>
    <scope>NUCLEOTIDE SEQUENCE [LARGE SCALE GENOMIC DNA]</scope>
    <source>
        <strain evidence="2">cv. RG33-2</strain>
    </source>
</reference>
<sequence length="129" mass="14464">MFRQRRKTNQKIVVVLEGIKACIENSGVAPLSLAMHDVVGPEDQVLVLTLLYWNIINPVPPAVAAAAGPSTESNDDNNEFSIQICDALINPNIKFLYQEISQRKETYTKVFKPFYLTCETYGVSIFVLQ</sequence>
<dbReference type="EMBL" id="JXTC01000313">
    <property type="protein sequence ID" value="PON66314.1"/>
    <property type="molecule type" value="Genomic_DNA"/>
</dbReference>
<dbReference type="InParanoid" id="A0A2P5CZ40"/>
<evidence type="ECO:0000313" key="2">
    <source>
        <dbReference type="Proteomes" id="UP000237000"/>
    </source>
</evidence>
<organism evidence="1 2">
    <name type="scientific">Trema orientale</name>
    <name type="common">Charcoal tree</name>
    <name type="synonym">Celtis orientalis</name>
    <dbReference type="NCBI Taxonomy" id="63057"/>
    <lineage>
        <taxon>Eukaryota</taxon>
        <taxon>Viridiplantae</taxon>
        <taxon>Streptophyta</taxon>
        <taxon>Embryophyta</taxon>
        <taxon>Tracheophyta</taxon>
        <taxon>Spermatophyta</taxon>
        <taxon>Magnoliopsida</taxon>
        <taxon>eudicotyledons</taxon>
        <taxon>Gunneridae</taxon>
        <taxon>Pentapetalae</taxon>
        <taxon>rosids</taxon>
        <taxon>fabids</taxon>
        <taxon>Rosales</taxon>
        <taxon>Cannabaceae</taxon>
        <taxon>Trema</taxon>
    </lineage>
</organism>
<evidence type="ECO:0000313" key="1">
    <source>
        <dbReference type="EMBL" id="PON66314.1"/>
    </source>
</evidence>
<keyword evidence="2" id="KW-1185">Reference proteome</keyword>
<comment type="caution">
    <text evidence="1">The sequence shown here is derived from an EMBL/GenBank/DDBJ whole genome shotgun (WGS) entry which is preliminary data.</text>
</comment>
<proteinExistence type="predicted"/>
<name>A0A2P5CZ40_TREOI</name>
<dbReference type="AlphaFoldDB" id="A0A2P5CZ40"/>
<dbReference type="Proteomes" id="UP000237000">
    <property type="component" value="Unassembled WGS sequence"/>
</dbReference>
<protein>
    <submittedName>
        <fullName evidence="1">Uncharacterized protein</fullName>
    </submittedName>
</protein>
<accession>A0A2P5CZ40</accession>
<gene>
    <name evidence="1" type="ORF">TorRG33x02_268270</name>
</gene>
<dbReference type="OrthoDB" id="1528077at2759"/>